<dbReference type="InterPro" id="IPR002672">
    <property type="entry name" value="Ribosomal_eL28"/>
</dbReference>
<dbReference type="GO" id="GO:1990904">
    <property type="term" value="C:ribonucleoprotein complex"/>
    <property type="evidence" value="ECO:0007669"/>
    <property type="project" value="UniProtKB-KW"/>
</dbReference>
<feature type="region of interest" description="Disordered" evidence="4">
    <location>
        <begin position="1"/>
        <end position="42"/>
    </location>
</feature>
<dbReference type="OrthoDB" id="338850at2759"/>
<evidence type="ECO:0000256" key="2">
    <source>
        <dbReference type="ARBA" id="ARBA00022980"/>
    </source>
</evidence>
<accession>A0A0L6UXR7</accession>
<feature type="domain" description="Ribosomal eL28/Mak16" evidence="5">
    <location>
        <begin position="112"/>
        <end position="227"/>
    </location>
</feature>
<reference evidence="6 7" key="1">
    <citation type="submission" date="2015-08" db="EMBL/GenBank/DDBJ databases">
        <title>Next Generation Sequencing and Analysis of the Genome of Puccinia sorghi L Schw, the Causal Agent of Maize Common Rust.</title>
        <authorList>
            <person name="Rochi L."/>
            <person name="Burguener G."/>
            <person name="Darino M."/>
            <person name="Turjanski A."/>
            <person name="Kreff E."/>
            <person name="Dieguez M.J."/>
            <person name="Sacco F."/>
        </authorList>
    </citation>
    <scope>NUCLEOTIDE SEQUENCE [LARGE SCALE GENOMIC DNA]</scope>
    <source>
        <strain evidence="6 7">RO10H11247</strain>
    </source>
</reference>
<protein>
    <recommendedName>
        <fullName evidence="5">Ribosomal eL28/Mak16 domain-containing protein</fullName>
    </recommendedName>
</protein>
<dbReference type="STRING" id="27349.A0A0L6UXR7"/>
<name>A0A0L6UXR7_9BASI</name>
<dbReference type="GO" id="GO:0006412">
    <property type="term" value="P:translation"/>
    <property type="evidence" value="ECO:0007669"/>
    <property type="project" value="InterPro"/>
</dbReference>
<sequence length="238" mass="25841">MRTEKRATTDGVTSHERKTQLKSKLSREPKDDSSVFPEGATASKEMKSMKKYFGHHGSEVGQEEKLAVYERTCLVSGVRALGIPAEGSACGIYSGLNSPRFHQMDNAGSADLQWFLLRGWNSKVVQRGGFTFSSEVGNLKNKHSPRYSGLVHPKPMSVTRAPSGGVLITTRKESANPRQLEGTRTTVRVKGNMAGSRRAAGKAAKAAKAYRSDLARAAILRAARIAQTNIRSPKPKSA</sequence>
<dbReference type="PANTHER" id="PTHR10544">
    <property type="entry name" value="60S RIBOSOMAL PROTEIN L28"/>
    <property type="match status" value="1"/>
</dbReference>
<dbReference type="EMBL" id="LAVV01008490">
    <property type="protein sequence ID" value="KNZ52665.1"/>
    <property type="molecule type" value="Genomic_DNA"/>
</dbReference>
<dbReference type="GO" id="GO:0003735">
    <property type="term" value="F:structural constituent of ribosome"/>
    <property type="evidence" value="ECO:0007669"/>
    <property type="project" value="InterPro"/>
</dbReference>
<feature type="compositionally biased region" description="Basic and acidic residues" evidence="4">
    <location>
        <begin position="1"/>
        <end position="33"/>
    </location>
</feature>
<comment type="caution">
    <text evidence="6">The sequence shown here is derived from an EMBL/GenBank/DDBJ whole genome shotgun (WGS) entry which is preliminary data.</text>
</comment>
<comment type="similarity">
    <text evidence="1">Belongs to the eukaryotic ribosomal protein eL28 family.</text>
</comment>
<keyword evidence="3" id="KW-0687">Ribonucleoprotein</keyword>
<keyword evidence="2" id="KW-0689">Ribosomal protein</keyword>
<dbReference type="AlphaFoldDB" id="A0A0L6UXR7"/>
<evidence type="ECO:0000313" key="6">
    <source>
        <dbReference type="EMBL" id="KNZ52665.1"/>
    </source>
</evidence>
<organism evidence="6 7">
    <name type="scientific">Puccinia sorghi</name>
    <dbReference type="NCBI Taxonomy" id="27349"/>
    <lineage>
        <taxon>Eukaryota</taxon>
        <taxon>Fungi</taxon>
        <taxon>Dikarya</taxon>
        <taxon>Basidiomycota</taxon>
        <taxon>Pucciniomycotina</taxon>
        <taxon>Pucciniomycetes</taxon>
        <taxon>Pucciniales</taxon>
        <taxon>Pucciniaceae</taxon>
        <taxon>Puccinia</taxon>
    </lineage>
</organism>
<gene>
    <name evidence="6" type="ORF">VP01_348g12</name>
</gene>
<proteinExistence type="inferred from homology"/>
<dbReference type="Gene3D" id="3.30.390.110">
    <property type="match status" value="1"/>
</dbReference>
<evidence type="ECO:0000256" key="1">
    <source>
        <dbReference type="ARBA" id="ARBA00007926"/>
    </source>
</evidence>
<evidence type="ECO:0000256" key="4">
    <source>
        <dbReference type="SAM" id="MobiDB-lite"/>
    </source>
</evidence>
<evidence type="ECO:0000256" key="3">
    <source>
        <dbReference type="ARBA" id="ARBA00023274"/>
    </source>
</evidence>
<dbReference type="Pfam" id="PF01778">
    <property type="entry name" value="Ribosomal_L28e"/>
    <property type="match status" value="1"/>
</dbReference>
<dbReference type="Proteomes" id="UP000037035">
    <property type="component" value="Unassembled WGS sequence"/>
</dbReference>
<evidence type="ECO:0000259" key="5">
    <source>
        <dbReference type="Pfam" id="PF01778"/>
    </source>
</evidence>
<keyword evidence="7" id="KW-1185">Reference proteome</keyword>
<dbReference type="VEuPathDB" id="FungiDB:VP01_348g12"/>
<evidence type="ECO:0000313" key="7">
    <source>
        <dbReference type="Proteomes" id="UP000037035"/>
    </source>
</evidence>
<dbReference type="InterPro" id="IPR029004">
    <property type="entry name" value="Ribosomal_eL28/Mak16"/>
</dbReference>
<dbReference type="GO" id="GO:0005840">
    <property type="term" value="C:ribosome"/>
    <property type="evidence" value="ECO:0007669"/>
    <property type="project" value="UniProtKB-KW"/>
</dbReference>